<accession>A0A1Q9C9Q1</accession>
<protein>
    <submittedName>
        <fullName evidence="2">Uncharacterized protein</fullName>
    </submittedName>
</protein>
<keyword evidence="3" id="KW-1185">Reference proteome</keyword>
<proteinExistence type="predicted"/>
<reference evidence="2 3" key="1">
    <citation type="submission" date="2016-02" db="EMBL/GenBank/DDBJ databases">
        <title>Genome analysis of coral dinoflagellate symbionts highlights evolutionary adaptations to a symbiotic lifestyle.</title>
        <authorList>
            <person name="Aranda M."/>
            <person name="Li Y."/>
            <person name="Liew Y.J."/>
            <person name="Baumgarten S."/>
            <person name="Simakov O."/>
            <person name="Wilson M."/>
            <person name="Piel J."/>
            <person name="Ashoor H."/>
            <person name="Bougouffa S."/>
            <person name="Bajic V.B."/>
            <person name="Ryu T."/>
            <person name="Ravasi T."/>
            <person name="Bayer T."/>
            <person name="Micklem G."/>
            <person name="Kim H."/>
            <person name="Bhak J."/>
            <person name="Lajeunesse T.C."/>
            <person name="Voolstra C.R."/>
        </authorList>
    </citation>
    <scope>NUCLEOTIDE SEQUENCE [LARGE SCALE GENOMIC DNA]</scope>
    <source>
        <strain evidence="2 3">CCMP2467</strain>
    </source>
</reference>
<dbReference type="AlphaFoldDB" id="A0A1Q9C9Q1"/>
<dbReference type="Proteomes" id="UP000186817">
    <property type="component" value="Unassembled WGS sequence"/>
</dbReference>
<sequence>MEVDVAKARSSVVDLATSLSRVGTHTSDFCTRPPLEASKLLLNRRYEELNIPRRAADFRTETDWRIQLRPFSPERERRSQFASTPALPSIVKPRAPAMTVTAGGWTHAR</sequence>
<dbReference type="OrthoDB" id="10522393at2759"/>
<evidence type="ECO:0000313" key="3">
    <source>
        <dbReference type="Proteomes" id="UP000186817"/>
    </source>
</evidence>
<evidence type="ECO:0000256" key="1">
    <source>
        <dbReference type="SAM" id="MobiDB-lite"/>
    </source>
</evidence>
<gene>
    <name evidence="2" type="ORF">AK812_SmicGene40022</name>
</gene>
<feature type="region of interest" description="Disordered" evidence="1">
    <location>
        <begin position="75"/>
        <end position="95"/>
    </location>
</feature>
<organism evidence="2 3">
    <name type="scientific">Symbiodinium microadriaticum</name>
    <name type="common">Dinoflagellate</name>
    <name type="synonym">Zooxanthella microadriatica</name>
    <dbReference type="NCBI Taxonomy" id="2951"/>
    <lineage>
        <taxon>Eukaryota</taxon>
        <taxon>Sar</taxon>
        <taxon>Alveolata</taxon>
        <taxon>Dinophyceae</taxon>
        <taxon>Suessiales</taxon>
        <taxon>Symbiodiniaceae</taxon>
        <taxon>Symbiodinium</taxon>
    </lineage>
</organism>
<dbReference type="EMBL" id="LSRX01001460">
    <property type="protein sequence ID" value="OLP79659.1"/>
    <property type="molecule type" value="Genomic_DNA"/>
</dbReference>
<comment type="caution">
    <text evidence="2">The sequence shown here is derived from an EMBL/GenBank/DDBJ whole genome shotgun (WGS) entry which is preliminary data.</text>
</comment>
<evidence type="ECO:0000313" key="2">
    <source>
        <dbReference type="EMBL" id="OLP79659.1"/>
    </source>
</evidence>
<name>A0A1Q9C9Q1_SYMMI</name>